<dbReference type="SUPFAM" id="SSF103506">
    <property type="entry name" value="Mitochondrial carrier"/>
    <property type="match status" value="1"/>
</dbReference>
<dbReference type="PROSITE" id="PS50920">
    <property type="entry name" value="SOLCAR"/>
    <property type="match status" value="3"/>
</dbReference>
<feature type="repeat" description="Solcar" evidence="7">
    <location>
        <begin position="209"/>
        <end position="292"/>
    </location>
</feature>
<comment type="similarity">
    <text evidence="8">Belongs to the mitochondrial carrier (TC 2.A.29) family.</text>
</comment>
<dbReference type="SMART" id="SM00054">
    <property type="entry name" value="EFh"/>
    <property type="match status" value="2"/>
</dbReference>
<dbReference type="PANTHER" id="PTHR24089">
    <property type="entry name" value="SOLUTE CARRIER FAMILY 25"/>
    <property type="match status" value="1"/>
</dbReference>
<dbReference type="PROSITE" id="PS50222">
    <property type="entry name" value="EF_HAND_2"/>
    <property type="match status" value="2"/>
</dbReference>
<evidence type="ECO:0000256" key="3">
    <source>
        <dbReference type="ARBA" id="ARBA00022692"/>
    </source>
</evidence>
<name>A0A7S1ACM5_NOCSC</name>
<sequence length="488" mass="53233">MDAMSSEEHIDAILARTATCMGPAHPRSFSTRLTLIDSIAKLQTELREHFRDFDVDGRSGLNAQELKKAFASLCLPCDEQDLDTLLHSQADGCIGVDDFVLFCILKELQLWSLFRRIDRDSDGTVSLEDCTAGLRELGWHATVQNEDIMRCFDLRRGAGANTKLDYQEWRQLMADAPPAARSWNDIFHTLQMSVGANGDTLRPSRARETSGLVDLTAGFIAGCVSRTLTAPAERVKTELQLQTSRDSFAAVCRRVFAEGGCGAFFQGNWANCIKVAPQSALFFALTDLLKRRLPTAGDPSKAKTHSFLAGSLAGAASQFLIYPLEPIKTCLTVAPRGRYDGILSCARHLVKQDGVRALYRGCVPTLAACVPYAGVQRLVYDRLKLTCAWYGGTSAPAASFACGLVSSALGMSISYPLILIRTRMQVQGPHHSYTGFMDCAHRAVSKEGYGVFVKGLGPNLMKAAPAAAITFVLYDWAKDTLNTLPLAD</sequence>
<feature type="repeat" description="Solcar" evidence="7">
    <location>
        <begin position="394"/>
        <end position="480"/>
    </location>
</feature>
<evidence type="ECO:0000256" key="7">
    <source>
        <dbReference type="PROSITE-ProRule" id="PRU00282"/>
    </source>
</evidence>
<evidence type="ECO:0000259" key="9">
    <source>
        <dbReference type="PROSITE" id="PS50222"/>
    </source>
</evidence>
<accession>A0A7S1ACM5</accession>
<dbReference type="InterPro" id="IPR002048">
    <property type="entry name" value="EF_hand_dom"/>
</dbReference>
<dbReference type="SUPFAM" id="SSF47473">
    <property type="entry name" value="EF-hand"/>
    <property type="match status" value="1"/>
</dbReference>
<keyword evidence="3 7" id="KW-0812">Transmembrane</keyword>
<dbReference type="InterPro" id="IPR018108">
    <property type="entry name" value="MCP_transmembrane"/>
</dbReference>
<dbReference type="InterPro" id="IPR002067">
    <property type="entry name" value="MCP"/>
</dbReference>
<feature type="domain" description="EF-hand" evidence="9">
    <location>
        <begin position="105"/>
        <end position="140"/>
    </location>
</feature>
<reference evidence="10" key="1">
    <citation type="submission" date="2021-01" db="EMBL/GenBank/DDBJ databases">
        <authorList>
            <person name="Corre E."/>
            <person name="Pelletier E."/>
            <person name="Niang G."/>
            <person name="Scheremetjew M."/>
            <person name="Finn R."/>
            <person name="Kale V."/>
            <person name="Holt S."/>
            <person name="Cochrane G."/>
            <person name="Meng A."/>
            <person name="Brown T."/>
            <person name="Cohen L."/>
        </authorList>
    </citation>
    <scope>NUCLEOTIDE SEQUENCE</scope>
</reference>
<evidence type="ECO:0000256" key="6">
    <source>
        <dbReference type="ARBA" id="ARBA00023136"/>
    </source>
</evidence>
<keyword evidence="4" id="KW-0677">Repeat</keyword>
<dbReference type="GO" id="GO:0005743">
    <property type="term" value="C:mitochondrial inner membrane"/>
    <property type="evidence" value="ECO:0007669"/>
    <property type="project" value="UniProtKB-SubCell"/>
</dbReference>
<dbReference type="Gene3D" id="1.10.238.10">
    <property type="entry name" value="EF-hand"/>
    <property type="match status" value="2"/>
</dbReference>
<dbReference type="InterPro" id="IPR011992">
    <property type="entry name" value="EF-hand-dom_pair"/>
</dbReference>
<dbReference type="Pfam" id="PF00153">
    <property type="entry name" value="Mito_carr"/>
    <property type="match status" value="3"/>
</dbReference>
<dbReference type="EMBL" id="HBFQ01034482">
    <property type="protein sequence ID" value="CAD8849955.1"/>
    <property type="molecule type" value="Transcribed_RNA"/>
</dbReference>
<dbReference type="Gene3D" id="1.50.40.10">
    <property type="entry name" value="Mitochondrial carrier domain"/>
    <property type="match status" value="1"/>
</dbReference>
<proteinExistence type="inferred from homology"/>
<keyword evidence="2 8" id="KW-0813">Transport</keyword>
<feature type="domain" description="EF-hand" evidence="9">
    <location>
        <begin position="41"/>
        <end position="76"/>
    </location>
</feature>
<protein>
    <recommendedName>
        <fullName evidence="9">EF-hand domain-containing protein</fullName>
    </recommendedName>
</protein>
<dbReference type="AlphaFoldDB" id="A0A7S1ACM5"/>
<evidence type="ECO:0000256" key="8">
    <source>
        <dbReference type="RuleBase" id="RU000488"/>
    </source>
</evidence>
<evidence type="ECO:0000256" key="4">
    <source>
        <dbReference type="ARBA" id="ARBA00022737"/>
    </source>
</evidence>
<feature type="repeat" description="Solcar" evidence="7">
    <location>
        <begin position="301"/>
        <end position="386"/>
    </location>
</feature>
<organism evidence="10">
    <name type="scientific">Noctiluca scintillans</name>
    <name type="common">Sea sparkle</name>
    <name type="synonym">Red tide dinoflagellate</name>
    <dbReference type="NCBI Taxonomy" id="2966"/>
    <lineage>
        <taxon>Eukaryota</taxon>
        <taxon>Sar</taxon>
        <taxon>Alveolata</taxon>
        <taxon>Dinophyceae</taxon>
        <taxon>Noctilucales</taxon>
        <taxon>Noctilucaceae</taxon>
        <taxon>Noctiluca</taxon>
    </lineage>
</organism>
<dbReference type="InterPro" id="IPR023395">
    <property type="entry name" value="MCP_dom_sf"/>
</dbReference>
<dbReference type="PRINTS" id="PR00926">
    <property type="entry name" value="MITOCARRIER"/>
</dbReference>
<evidence type="ECO:0000313" key="10">
    <source>
        <dbReference type="EMBL" id="CAD8849955.1"/>
    </source>
</evidence>
<keyword evidence="5" id="KW-1133">Transmembrane helix</keyword>
<dbReference type="GO" id="GO:0055085">
    <property type="term" value="P:transmembrane transport"/>
    <property type="evidence" value="ECO:0007669"/>
    <property type="project" value="InterPro"/>
</dbReference>
<evidence type="ECO:0000256" key="1">
    <source>
        <dbReference type="ARBA" id="ARBA00004448"/>
    </source>
</evidence>
<dbReference type="GO" id="GO:0005509">
    <property type="term" value="F:calcium ion binding"/>
    <property type="evidence" value="ECO:0007669"/>
    <property type="project" value="InterPro"/>
</dbReference>
<gene>
    <name evidence="10" type="ORF">NSCI0253_LOCUS24305</name>
</gene>
<evidence type="ECO:0000256" key="2">
    <source>
        <dbReference type="ARBA" id="ARBA00022448"/>
    </source>
</evidence>
<keyword evidence="6 7" id="KW-0472">Membrane</keyword>
<evidence type="ECO:0000256" key="5">
    <source>
        <dbReference type="ARBA" id="ARBA00022989"/>
    </source>
</evidence>
<comment type="subcellular location">
    <subcellularLocation>
        <location evidence="1">Mitochondrion inner membrane</location>
        <topology evidence="1">Multi-pass membrane protein</topology>
    </subcellularLocation>
</comment>